<comment type="subcellular location">
    <subcellularLocation>
        <location evidence="2">Membrane</location>
        <topology evidence="2">Single-pass membrane protein</topology>
    </subcellularLocation>
</comment>
<dbReference type="GO" id="GO:0016020">
    <property type="term" value="C:membrane"/>
    <property type="evidence" value="ECO:0007669"/>
    <property type="project" value="UniProtKB-SubCell"/>
</dbReference>
<dbReference type="GO" id="GO:0016567">
    <property type="term" value="P:protein ubiquitination"/>
    <property type="evidence" value="ECO:0007669"/>
    <property type="project" value="InterPro"/>
</dbReference>
<keyword evidence="8" id="KW-0863">Zinc-finger</keyword>
<dbReference type="SUPFAM" id="SSF57850">
    <property type="entry name" value="RING/U-box"/>
    <property type="match status" value="1"/>
</dbReference>
<dbReference type="Pfam" id="PF17123">
    <property type="entry name" value="zf-RING_11"/>
    <property type="match status" value="1"/>
</dbReference>
<evidence type="ECO:0000256" key="11">
    <source>
        <dbReference type="ARBA" id="ARBA00022989"/>
    </source>
</evidence>
<keyword evidence="12" id="KW-0472">Membrane</keyword>
<evidence type="ECO:0000256" key="1">
    <source>
        <dbReference type="ARBA" id="ARBA00000900"/>
    </source>
</evidence>
<dbReference type="EC" id="2.3.2.27" evidence="4"/>
<dbReference type="GO" id="GO:0008270">
    <property type="term" value="F:zinc ion binding"/>
    <property type="evidence" value="ECO:0007669"/>
    <property type="project" value="UniProtKB-KW"/>
</dbReference>
<keyword evidence="15" id="KW-1185">Reference proteome</keyword>
<dbReference type="EnsemblPlants" id="Ma08_t08990.1">
    <property type="protein sequence ID" value="Ma08_p08990.1"/>
    <property type="gene ID" value="Ma08_g08990"/>
</dbReference>
<evidence type="ECO:0000256" key="5">
    <source>
        <dbReference type="ARBA" id="ARBA00022679"/>
    </source>
</evidence>
<keyword evidence="11" id="KW-1133">Transmembrane helix</keyword>
<keyword evidence="5" id="KW-0808">Transferase</keyword>
<evidence type="ECO:0000259" key="13">
    <source>
        <dbReference type="Pfam" id="PF17123"/>
    </source>
</evidence>
<dbReference type="PANTHER" id="PTHR46913">
    <property type="entry name" value="RING-H2 FINGER PROTEIN ATL16"/>
    <property type="match status" value="1"/>
</dbReference>
<evidence type="ECO:0000313" key="14">
    <source>
        <dbReference type="EnsemblPlants" id="Ma08_p08990.1"/>
    </source>
</evidence>
<protein>
    <recommendedName>
        <fullName evidence="4">RING-type E3 ubiquitin transferase</fullName>
        <ecNumber evidence="4">2.3.2.27</ecNumber>
    </recommendedName>
</protein>
<evidence type="ECO:0000256" key="8">
    <source>
        <dbReference type="ARBA" id="ARBA00022771"/>
    </source>
</evidence>
<name>A0A804K4I6_MUSAM</name>
<dbReference type="InterPro" id="IPR044600">
    <property type="entry name" value="ATL1/ATL16-like"/>
</dbReference>
<keyword evidence="9" id="KW-0833">Ubl conjugation pathway</keyword>
<evidence type="ECO:0000256" key="10">
    <source>
        <dbReference type="ARBA" id="ARBA00022833"/>
    </source>
</evidence>
<evidence type="ECO:0000256" key="3">
    <source>
        <dbReference type="ARBA" id="ARBA00004906"/>
    </source>
</evidence>
<dbReference type="Gene3D" id="3.30.40.10">
    <property type="entry name" value="Zinc/RING finger domain, C3HC4 (zinc finger)"/>
    <property type="match status" value="1"/>
</dbReference>
<keyword evidence="10" id="KW-0862">Zinc</keyword>
<dbReference type="InterPro" id="IPR013083">
    <property type="entry name" value="Znf_RING/FYVE/PHD"/>
</dbReference>
<keyword evidence="7" id="KW-0479">Metal-binding</keyword>
<evidence type="ECO:0000256" key="6">
    <source>
        <dbReference type="ARBA" id="ARBA00022692"/>
    </source>
</evidence>
<comment type="catalytic activity">
    <reaction evidence="1">
        <text>S-ubiquitinyl-[E2 ubiquitin-conjugating enzyme]-L-cysteine + [acceptor protein]-L-lysine = [E2 ubiquitin-conjugating enzyme]-L-cysteine + N(6)-ubiquitinyl-[acceptor protein]-L-lysine.</text>
        <dbReference type="EC" id="2.3.2.27"/>
    </reaction>
</comment>
<evidence type="ECO:0000256" key="4">
    <source>
        <dbReference type="ARBA" id="ARBA00012483"/>
    </source>
</evidence>
<keyword evidence="6" id="KW-0812">Transmembrane</keyword>
<comment type="pathway">
    <text evidence="3">Protein modification; protein ubiquitination.</text>
</comment>
<evidence type="ECO:0000256" key="12">
    <source>
        <dbReference type="ARBA" id="ARBA00023136"/>
    </source>
</evidence>
<evidence type="ECO:0000256" key="2">
    <source>
        <dbReference type="ARBA" id="ARBA00004167"/>
    </source>
</evidence>
<reference evidence="14" key="1">
    <citation type="submission" date="2021-05" db="UniProtKB">
        <authorList>
            <consortium name="EnsemblPlants"/>
        </authorList>
    </citation>
    <scope>IDENTIFICATION</scope>
    <source>
        <strain evidence="14">subsp. malaccensis</strain>
    </source>
</reference>
<dbReference type="Gramene" id="Ma08_t08990.1">
    <property type="protein sequence ID" value="Ma08_p08990.1"/>
    <property type="gene ID" value="Ma08_g08990"/>
</dbReference>
<organism evidence="14 15">
    <name type="scientific">Musa acuminata subsp. malaccensis</name>
    <name type="common">Wild banana</name>
    <name type="synonym">Musa malaccensis</name>
    <dbReference type="NCBI Taxonomy" id="214687"/>
    <lineage>
        <taxon>Eukaryota</taxon>
        <taxon>Viridiplantae</taxon>
        <taxon>Streptophyta</taxon>
        <taxon>Embryophyta</taxon>
        <taxon>Tracheophyta</taxon>
        <taxon>Spermatophyta</taxon>
        <taxon>Magnoliopsida</taxon>
        <taxon>Liliopsida</taxon>
        <taxon>Zingiberales</taxon>
        <taxon>Musaceae</taxon>
        <taxon>Musa</taxon>
    </lineage>
</organism>
<evidence type="ECO:0000256" key="9">
    <source>
        <dbReference type="ARBA" id="ARBA00022786"/>
    </source>
</evidence>
<dbReference type="Proteomes" id="UP000012960">
    <property type="component" value="Unplaced"/>
</dbReference>
<proteinExistence type="predicted"/>
<evidence type="ECO:0000313" key="15">
    <source>
        <dbReference type="Proteomes" id="UP000012960"/>
    </source>
</evidence>
<dbReference type="AlphaFoldDB" id="A0A804K4I6"/>
<accession>A0A804K4I6</accession>
<dbReference type="InterPro" id="IPR001841">
    <property type="entry name" value="Znf_RING"/>
</dbReference>
<dbReference type="PANTHER" id="PTHR46913:SF1">
    <property type="entry name" value="RING-H2 FINGER PROTEIN ATL16"/>
    <property type="match status" value="1"/>
</dbReference>
<evidence type="ECO:0000256" key="7">
    <source>
        <dbReference type="ARBA" id="ARBA00022723"/>
    </source>
</evidence>
<sequence>MLYYEVKDLKVRKGALECMVCLSEFEDNEELCLLPRYNHVFHLDCIDT</sequence>
<dbReference type="GO" id="GO:0061630">
    <property type="term" value="F:ubiquitin protein ligase activity"/>
    <property type="evidence" value="ECO:0007669"/>
    <property type="project" value="UniProtKB-EC"/>
</dbReference>
<dbReference type="InParanoid" id="A0A804K4I6"/>
<feature type="domain" description="RING-type" evidence="13">
    <location>
        <begin position="17"/>
        <end position="46"/>
    </location>
</feature>